<evidence type="ECO:0000313" key="2">
    <source>
        <dbReference type="Proteomes" id="UP000660262"/>
    </source>
</evidence>
<sequence>MGALRAQFRNRVANQVVRRLMYRGISVCFDKWRGIWQEKMRRRMKVRKCLIRITQSQANRALNAWRFYVAERSRRSGLASRAQIVSEVRRMHYSFKGWVDYVEHLAQMVHSRYRGIIFRAQNMRILKAFMTGGGGGFDFFTPDGGGGGGGGGRVDVFMTPGHELVQEGAVAY</sequence>
<dbReference type="Proteomes" id="UP000660262">
    <property type="component" value="Unassembled WGS sequence"/>
</dbReference>
<accession>A0A830HS32</accession>
<comment type="caution">
    <text evidence="1">The sequence shown here is derived from an EMBL/GenBank/DDBJ whole genome shotgun (WGS) entry which is preliminary data.</text>
</comment>
<reference evidence="1" key="1">
    <citation type="submission" date="2020-10" db="EMBL/GenBank/DDBJ databases">
        <title>Unveiling of a novel bifunctional photoreceptor, Dualchrome1, isolated from a cosmopolitan green alga.</title>
        <authorList>
            <person name="Suzuki S."/>
            <person name="Kawachi M."/>
        </authorList>
    </citation>
    <scope>NUCLEOTIDE SEQUENCE</scope>
    <source>
        <strain evidence="1">NIES 2893</strain>
    </source>
</reference>
<dbReference type="AlphaFoldDB" id="A0A830HS32"/>
<evidence type="ECO:0000313" key="1">
    <source>
        <dbReference type="EMBL" id="GHP09944.1"/>
    </source>
</evidence>
<gene>
    <name evidence="1" type="ORF">PPROV_000867700</name>
</gene>
<dbReference type="EMBL" id="BNJQ01000027">
    <property type="protein sequence ID" value="GHP09944.1"/>
    <property type="molecule type" value="Genomic_DNA"/>
</dbReference>
<keyword evidence="2" id="KW-1185">Reference proteome</keyword>
<name>A0A830HS32_9CHLO</name>
<organism evidence="1 2">
    <name type="scientific">Pycnococcus provasolii</name>
    <dbReference type="NCBI Taxonomy" id="41880"/>
    <lineage>
        <taxon>Eukaryota</taxon>
        <taxon>Viridiplantae</taxon>
        <taxon>Chlorophyta</taxon>
        <taxon>Pseudoscourfieldiophyceae</taxon>
        <taxon>Pseudoscourfieldiales</taxon>
        <taxon>Pycnococcaceae</taxon>
        <taxon>Pycnococcus</taxon>
    </lineage>
</organism>
<proteinExistence type="predicted"/>
<protein>
    <submittedName>
        <fullName evidence="1">Uncharacterized protein</fullName>
    </submittedName>
</protein>